<gene>
    <name evidence="1" type="ORF">Tco_0679722</name>
</gene>
<keyword evidence="2" id="KW-1185">Reference proteome</keyword>
<organism evidence="1 2">
    <name type="scientific">Tanacetum coccineum</name>
    <dbReference type="NCBI Taxonomy" id="301880"/>
    <lineage>
        <taxon>Eukaryota</taxon>
        <taxon>Viridiplantae</taxon>
        <taxon>Streptophyta</taxon>
        <taxon>Embryophyta</taxon>
        <taxon>Tracheophyta</taxon>
        <taxon>Spermatophyta</taxon>
        <taxon>Magnoliopsida</taxon>
        <taxon>eudicotyledons</taxon>
        <taxon>Gunneridae</taxon>
        <taxon>Pentapetalae</taxon>
        <taxon>asterids</taxon>
        <taxon>campanulids</taxon>
        <taxon>Asterales</taxon>
        <taxon>Asteraceae</taxon>
        <taxon>Asteroideae</taxon>
        <taxon>Anthemideae</taxon>
        <taxon>Anthemidinae</taxon>
        <taxon>Tanacetum</taxon>
    </lineage>
</organism>
<evidence type="ECO:0000313" key="1">
    <source>
        <dbReference type="EMBL" id="GJS65158.1"/>
    </source>
</evidence>
<proteinExistence type="predicted"/>
<sequence>MLSSRFIHSGTIVDWSFFVNHGLARELVHEFFASIEFKEASSRYDPKFKGVEFRLGCETRTMSLLEFVKTAWMGFWPTIGDGEFVVGGTSVKKIRDPKIGKYLHFSVCSGTEAEEGLLERALVQLG</sequence>
<reference evidence="1" key="2">
    <citation type="submission" date="2022-01" db="EMBL/GenBank/DDBJ databases">
        <authorList>
            <person name="Yamashiro T."/>
            <person name="Shiraishi A."/>
            <person name="Satake H."/>
            <person name="Nakayama K."/>
        </authorList>
    </citation>
    <scope>NUCLEOTIDE SEQUENCE</scope>
</reference>
<comment type="caution">
    <text evidence="1">The sequence shown here is derived from an EMBL/GenBank/DDBJ whole genome shotgun (WGS) entry which is preliminary data.</text>
</comment>
<accession>A0ABQ4XIM2</accession>
<protein>
    <submittedName>
        <fullName evidence="1">Uncharacterized protein</fullName>
    </submittedName>
</protein>
<evidence type="ECO:0000313" key="2">
    <source>
        <dbReference type="Proteomes" id="UP001151760"/>
    </source>
</evidence>
<reference evidence="1" key="1">
    <citation type="journal article" date="2022" name="Int. J. Mol. Sci.">
        <title>Draft Genome of Tanacetum Coccineum: Genomic Comparison of Closely Related Tanacetum-Family Plants.</title>
        <authorList>
            <person name="Yamashiro T."/>
            <person name="Shiraishi A."/>
            <person name="Nakayama K."/>
            <person name="Satake H."/>
        </authorList>
    </citation>
    <scope>NUCLEOTIDE SEQUENCE</scope>
</reference>
<dbReference type="Proteomes" id="UP001151760">
    <property type="component" value="Unassembled WGS sequence"/>
</dbReference>
<name>A0ABQ4XIM2_9ASTR</name>
<dbReference type="EMBL" id="BQNB010009557">
    <property type="protein sequence ID" value="GJS65158.1"/>
    <property type="molecule type" value="Genomic_DNA"/>
</dbReference>